<gene>
    <name evidence="2" type="ORF">AVDCRST_MAG67-3135</name>
</gene>
<feature type="non-terminal residue" evidence="2">
    <location>
        <position position="426"/>
    </location>
</feature>
<evidence type="ECO:0000256" key="1">
    <source>
        <dbReference type="SAM" id="MobiDB-lite"/>
    </source>
</evidence>
<feature type="compositionally biased region" description="Basic residues" evidence="1">
    <location>
        <begin position="339"/>
        <end position="355"/>
    </location>
</feature>
<feature type="region of interest" description="Disordered" evidence="1">
    <location>
        <begin position="1"/>
        <end position="45"/>
    </location>
</feature>
<feature type="compositionally biased region" description="Basic residues" evidence="1">
    <location>
        <begin position="259"/>
        <end position="270"/>
    </location>
</feature>
<protein>
    <submittedName>
        <fullName evidence="2">Transmembrane protein</fullName>
    </submittedName>
</protein>
<dbReference type="AlphaFoldDB" id="A0A6J4T9A2"/>
<feature type="compositionally biased region" description="Low complexity" evidence="1">
    <location>
        <begin position="178"/>
        <end position="200"/>
    </location>
</feature>
<organism evidence="2">
    <name type="scientific">uncultured Solirubrobacteraceae bacterium</name>
    <dbReference type="NCBI Taxonomy" id="1162706"/>
    <lineage>
        <taxon>Bacteria</taxon>
        <taxon>Bacillati</taxon>
        <taxon>Actinomycetota</taxon>
        <taxon>Thermoleophilia</taxon>
        <taxon>Solirubrobacterales</taxon>
        <taxon>Solirubrobacteraceae</taxon>
        <taxon>environmental samples</taxon>
    </lineage>
</organism>
<keyword evidence="2" id="KW-0812">Transmembrane</keyword>
<name>A0A6J4T9A2_9ACTN</name>
<feature type="compositionally biased region" description="Low complexity" evidence="1">
    <location>
        <begin position="399"/>
        <end position="409"/>
    </location>
</feature>
<feature type="region of interest" description="Disordered" evidence="1">
    <location>
        <begin position="178"/>
        <end position="217"/>
    </location>
</feature>
<proteinExistence type="predicted"/>
<accession>A0A6J4T9A2</accession>
<feature type="region of interest" description="Disordered" evidence="1">
    <location>
        <begin position="238"/>
        <end position="314"/>
    </location>
</feature>
<feature type="compositionally biased region" description="Basic and acidic residues" evidence="1">
    <location>
        <begin position="238"/>
        <end position="258"/>
    </location>
</feature>
<feature type="compositionally biased region" description="Low complexity" evidence="1">
    <location>
        <begin position="302"/>
        <end position="314"/>
    </location>
</feature>
<feature type="region of interest" description="Disordered" evidence="1">
    <location>
        <begin position="339"/>
        <end position="426"/>
    </location>
</feature>
<feature type="non-terminal residue" evidence="2">
    <location>
        <position position="1"/>
    </location>
</feature>
<keyword evidence="2" id="KW-0472">Membrane</keyword>
<feature type="compositionally biased region" description="Low complexity" evidence="1">
    <location>
        <begin position="20"/>
        <end position="32"/>
    </location>
</feature>
<dbReference type="EMBL" id="CADCVQ010000133">
    <property type="protein sequence ID" value="CAA9517342.1"/>
    <property type="molecule type" value="Genomic_DNA"/>
</dbReference>
<evidence type="ECO:0000313" key="2">
    <source>
        <dbReference type="EMBL" id="CAA9517342.1"/>
    </source>
</evidence>
<sequence length="426" mass="45168">EALRAESSAGPLPARDLAQPGARAVADVGAGRRAARRHPGRLRDGPAVLRRLRAGAREQQPHRRPRPAGLLCVLLADEPELAVRADAGTARHDRHRARADRAREAVVGDAQALRVAAAALPGARAGAREPGAAGELDAVSVRDGDLQRPAVLPVEVLLPVGALLRRLGLHRGVRAARRAQGADDAPLAARAPAAGRTATRAGRDDARARPVGVDRAGAERADDLAPWRAGSDRRRIARAARADGRPVRRRPAARDRAARPARPRSRRRAQRLSGQQDGQFAGDHGDADGRRLAPARGRRHAPGGALAHPAAGHGAADLRAADRLRRGLVDDADLDRRAAARPRRARGRRVLRRAAGRVPAGGRQLPPRDAERGPGRRSPLAARAARQRRRPVARSWVPGADRGAGAAGRALHEVGQPARIQSDEGM</sequence>
<reference evidence="2" key="1">
    <citation type="submission" date="2020-02" db="EMBL/GenBank/DDBJ databases">
        <authorList>
            <person name="Meier V. D."/>
        </authorList>
    </citation>
    <scope>NUCLEOTIDE SEQUENCE</scope>
    <source>
        <strain evidence="2">AVDCRST_MAG67</strain>
    </source>
</reference>